<feature type="transmembrane region" description="Helical" evidence="6">
    <location>
        <begin position="40"/>
        <end position="61"/>
    </location>
</feature>
<keyword evidence="3 6" id="KW-0812">Transmembrane</keyword>
<evidence type="ECO:0000313" key="9">
    <source>
        <dbReference type="Proteomes" id="UP000219252"/>
    </source>
</evidence>
<dbReference type="Proteomes" id="UP000219252">
    <property type="component" value="Unassembled WGS sequence"/>
</dbReference>
<dbReference type="RefSeq" id="WP_235864594.1">
    <property type="nucleotide sequence ID" value="NZ_OBQC01000010.1"/>
</dbReference>
<gene>
    <name evidence="8" type="ORF">SAMN05877842_11047</name>
</gene>
<evidence type="ECO:0000259" key="7">
    <source>
        <dbReference type="Pfam" id="PF13396"/>
    </source>
</evidence>
<feature type="transmembrane region" description="Helical" evidence="6">
    <location>
        <begin position="7"/>
        <end position="28"/>
    </location>
</feature>
<protein>
    <submittedName>
        <fullName evidence="8">Phospholipase D-like protein</fullName>
    </submittedName>
</protein>
<evidence type="ECO:0000256" key="5">
    <source>
        <dbReference type="ARBA" id="ARBA00023136"/>
    </source>
</evidence>
<reference evidence="9" key="1">
    <citation type="submission" date="2017-08" db="EMBL/GenBank/DDBJ databases">
        <authorList>
            <person name="Varghese N."/>
            <person name="Submissions S."/>
        </authorList>
    </citation>
    <scope>NUCLEOTIDE SEQUENCE [LARGE SCALE GENOMIC DNA]</scope>
    <source>
        <strain evidence="9">JC23</strain>
    </source>
</reference>
<keyword evidence="9" id="KW-1185">Reference proteome</keyword>
<proteinExistence type="predicted"/>
<evidence type="ECO:0000256" key="4">
    <source>
        <dbReference type="ARBA" id="ARBA00022989"/>
    </source>
</evidence>
<evidence type="ECO:0000256" key="3">
    <source>
        <dbReference type="ARBA" id="ARBA00022692"/>
    </source>
</evidence>
<keyword evidence="2" id="KW-1003">Cell membrane</keyword>
<evidence type="ECO:0000313" key="8">
    <source>
        <dbReference type="EMBL" id="SOC41436.1"/>
    </source>
</evidence>
<dbReference type="InterPro" id="IPR027379">
    <property type="entry name" value="CLS_N"/>
</dbReference>
<dbReference type="AlphaFoldDB" id="A0A285ULE0"/>
<dbReference type="Pfam" id="PF13396">
    <property type="entry name" value="PLDc_N"/>
    <property type="match status" value="1"/>
</dbReference>
<dbReference type="EMBL" id="OBQC01000010">
    <property type="protein sequence ID" value="SOC41436.1"/>
    <property type="molecule type" value="Genomic_DNA"/>
</dbReference>
<accession>A0A285ULE0</accession>
<feature type="domain" description="Cardiolipin synthase N-terminal" evidence="7">
    <location>
        <begin position="21"/>
        <end position="62"/>
    </location>
</feature>
<evidence type="ECO:0000256" key="6">
    <source>
        <dbReference type="SAM" id="Phobius"/>
    </source>
</evidence>
<dbReference type="GO" id="GO:0005886">
    <property type="term" value="C:plasma membrane"/>
    <property type="evidence" value="ECO:0007669"/>
    <property type="project" value="UniProtKB-SubCell"/>
</dbReference>
<organism evidence="8 9">
    <name type="scientific">Ureibacillus acetophenoni</name>
    <dbReference type="NCBI Taxonomy" id="614649"/>
    <lineage>
        <taxon>Bacteria</taxon>
        <taxon>Bacillati</taxon>
        <taxon>Bacillota</taxon>
        <taxon>Bacilli</taxon>
        <taxon>Bacillales</taxon>
        <taxon>Caryophanaceae</taxon>
        <taxon>Ureibacillus</taxon>
    </lineage>
</organism>
<comment type="subcellular location">
    <subcellularLocation>
        <location evidence="1">Cell membrane</location>
        <topology evidence="1">Multi-pass membrane protein</topology>
    </subcellularLocation>
</comment>
<evidence type="ECO:0000256" key="2">
    <source>
        <dbReference type="ARBA" id="ARBA00022475"/>
    </source>
</evidence>
<evidence type="ECO:0000256" key="1">
    <source>
        <dbReference type="ARBA" id="ARBA00004651"/>
    </source>
</evidence>
<keyword evidence="5 6" id="KW-0472">Membrane</keyword>
<name>A0A285ULE0_9BACL</name>
<sequence>MNFNFEINWALLAPLIVIQAILLIIALFDLVKTEKTNGPKWMWVLIVLLIATFGPILYFVIGKKRD</sequence>
<keyword evidence="4 6" id="KW-1133">Transmembrane helix</keyword>